<name>A0A5C4MJ96_9ACTN</name>
<keyword evidence="2" id="KW-0560">Oxidoreductase</keyword>
<comment type="caution">
    <text evidence="2">The sequence shown here is derived from an EMBL/GenBank/DDBJ whole genome shotgun (WGS) entry which is preliminary data.</text>
</comment>
<keyword evidence="1" id="KW-0812">Transmembrane</keyword>
<evidence type="ECO:0000313" key="4">
    <source>
        <dbReference type="Proteomes" id="UP000306740"/>
    </source>
</evidence>
<dbReference type="EMBL" id="VDFR01000066">
    <property type="protein sequence ID" value="TNC45370.1"/>
    <property type="molecule type" value="Genomic_DNA"/>
</dbReference>
<dbReference type="Proteomes" id="UP000306740">
    <property type="component" value="Unassembled WGS sequence"/>
</dbReference>
<feature type="transmembrane region" description="Helical" evidence="1">
    <location>
        <begin position="7"/>
        <end position="27"/>
    </location>
</feature>
<reference evidence="2 4" key="1">
    <citation type="submission" date="2019-05" db="EMBL/GenBank/DDBJ databases">
        <title>Mumia sp. nov., isolated from the intestinal contents of plateau pika (Ochotona curzoniae) in the Qinghai-Tibet plateau of China.</title>
        <authorList>
            <person name="Tian Z."/>
        </authorList>
    </citation>
    <scope>NUCLEOTIDE SEQUENCE [LARGE SCALE GENOMIC DNA]</scope>
    <source>
        <strain evidence="4">527</strain>
        <strain evidence="2">Z527</strain>
    </source>
</reference>
<dbReference type="GO" id="GO:0051213">
    <property type="term" value="F:dioxygenase activity"/>
    <property type="evidence" value="ECO:0007669"/>
    <property type="project" value="UniProtKB-KW"/>
</dbReference>
<gene>
    <name evidence="3" type="ORF">FHE65_14815</name>
    <name evidence="2" type="ORF">FHE65_18815</name>
</gene>
<proteinExistence type="predicted"/>
<evidence type="ECO:0000313" key="3">
    <source>
        <dbReference type="EMBL" id="TNC45370.1"/>
    </source>
</evidence>
<accession>A0A5C4MJ96</accession>
<evidence type="ECO:0000313" key="2">
    <source>
        <dbReference type="EMBL" id="TNC43227.1"/>
    </source>
</evidence>
<evidence type="ECO:0000256" key="1">
    <source>
        <dbReference type="SAM" id="Phobius"/>
    </source>
</evidence>
<dbReference type="RefSeq" id="WP_139086624.1">
    <property type="nucleotide sequence ID" value="NZ_VDFR01000066.1"/>
</dbReference>
<keyword evidence="1" id="KW-1133">Transmembrane helix</keyword>
<keyword evidence="2" id="KW-0223">Dioxygenase</keyword>
<sequence>MRKTASIASILLGAIMIVAAIATWVVVSSTLSDQKIVVSDDADCAAGSTVAGPISAYCQAKVIDKHTLEATDGRTYAELDREDPLRETAMDSAFLQASLFTSVVAFGVAAMAAAMGVIFILIGLGIRDVSTRAASRTDATSTD</sequence>
<dbReference type="AlphaFoldDB" id="A0A5C4MJ96"/>
<organism evidence="2 4">
    <name type="scientific">Mumia zhuanghuii</name>
    <dbReference type="NCBI Taxonomy" id="2585211"/>
    <lineage>
        <taxon>Bacteria</taxon>
        <taxon>Bacillati</taxon>
        <taxon>Actinomycetota</taxon>
        <taxon>Actinomycetes</taxon>
        <taxon>Propionibacteriales</taxon>
        <taxon>Nocardioidaceae</taxon>
        <taxon>Mumia</taxon>
    </lineage>
</organism>
<keyword evidence="1" id="KW-0472">Membrane</keyword>
<feature type="transmembrane region" description="Helical" evidence="1">
    <location>
        <begin position="99"/>
        <end position="126"/>
    </location>
</feature>
<dbReference type="OrthoDB" id="5243687at2"/>
<protein>
    <submittedName>
        <fullName evidence="2">Aromatic ring-opening dioxygenase LigA</fullName>
    </submittedName>
</protein>
<dbReference type="EMBL" id="VDFR01000082">
    <property type="protein sequence ID" value="TNC43227.1"/>
    <property type="molecule type" value="Genomic_DNA"/>
</dbReference>